<name>A0AAT9FK69_9BACT</name>
<protein>
    <recommendedName>
        <fullName evidence="2">Cytochrome c domain-containing protein</fullName>
    </recommendedName>
</protein>
<gene>
    <name evidence="1" type="ORF">NT6N_13860</name>
</gene>
<accession>A0AAT9FK69</accession>
<sequence>MKQQPPFLPRKSSPSMLYRAWVFVGLLLMSVPVTAQPKEAYDLAPVNYSRAKDDNTITRLQAAMDEQRRTLPGSDSRQILKALLDELNIPVASQTLVFSKTSKQRDLISPTNPRVLYFNQDFYVGYVPGGIIEVIACDDLKGMMFYSFDTSLPQEKRRFERTTTCLSCHSNANTHDVPGLLVRSVYPEKDGQPLLDWGSFITTPASPMSERWGGWYVTGKHGDDKHMGNKWMTLSTDGKKQFREQDGQNVQDLSDYLNTDAYLTNTSDIVALMVMEHQIEVHNVLSSVRMNYLRRVYLSRAMHDGQFDPKDESSAKMIRTHVSEVLKALLFANETPLLGDGVQGSEAFTQVFSKRGKSYNDWSLRDLRLQKRMFKYRCSYMIHSASFKMLPEPVKSETLRQLHAILTKDLKLSGLPELSRREKERIHLILLNTHEGYQKAASEAP</sequence>
<dbReference type="KEGG" id="osu:NT6N_13860"/>
<reference evidence="1" key="1">
    <citation type="submission" date="2024-07" db="EMBL/GenBank/DDBJ databases">
        <title>Complete genome sequence of Verrucomicrobiaceae bacterium NT6N.</title>
        <authorList>
            <person name="Huang C."/>
            <person name="Takami H."/>
            <person name="Hamasaki K."/>
        </authorList>
    </citation>
    <scope>NUCLEOTIDE SEQUENCE</scope>
    <source>
        <strain evidence="1">NT6N</strain>
    </source>
</reference>
<evidence type="ECO:0008006" key="2">
    <source>
        <dbReference type="Google" id="ProtNLM"/>
    </source>
</evidence>
<proteinExistence type="predicted"/>
<organism evidence="1">
    <name type="scientific">Oceaniferula spumae</name>
    <dbReference type="NCBI Taxonomy" id="2979115"/>
    <lineage>
        <taxon>Bacteria</taxon>
        <taxon>Pseudomonadati</taxon>
        <taxon>Verrucomicrobiota</taxon>
        <taxon>Verrucomicrobiia</taxon>
        <taxon>Verrucomicrobiales</taxon>
        <taxon>Verrucomicrobiaceae</taxon>
        <taxon>Oceaniferula</taxon>
    </lineage>
</organism>
<dbReference type="AlphaFoldDB" id="A0AAT9FK69"/>
<evidence type="ECO:0000313" key="1">
    <source>
        <dbReference type="EMBL" id="BDS06346.1"/>
    </source>
</evidence>
<dbReference type="EMBL" id="AP026866">
    <property type="protein sequence ID" value="BDS06346.1"/>
    <property type="molecule type" value="Genomic_DNA"/>
</dbReference>